<feature type="coiled-coil region" evidence="1">
    <location>
        <begin position="114"/>
        <end position="148"/>
    </location>
</feature>
<dbReference type="SUPFAM" id="SSF57997">
    <property type="entry name" value="Tropomyosin"/>
    <property type="match status" value="1"/>
</dbReference>
<feature type="compositionally biased region" description="Low complexity" evidence="2">
    <location>
        <begin position="44"/>
        <end position="59"/>
    </location>
</feature>
<dbReference type="Gene3D" id="1.10.287.1490">
    <property type="match status" value="1"/>
</dbReference>
<evidence type="ECO:0000256" key="1">
    <source>
        <dbReference type="SAM" id="Coils"/>
    </source>
</evidence>
<proteinExistence type="predicted"/>
<keyword evidence="1" id="KW-0175">Coiled coil</keyword>
<feature type="compositionally biased region" description="Polar residues" evidence="2">
    <location>
        <begin position="30"/>
        <end position="43"/>
    </location>
</feature>
<sequence length="401" mass="45230">MNPRAPHYKFRSSASSTSSGKDLESIYGSLRNSFVPASNSVNGASEAPSPTTTTNNTREPPTHSRSLVKFQPHKSSDDELLERARNEQLEQNQLGMQIKLLRLSDQVTELVAQRSAFEKEKEQSDKIIKELRREVDELKTQTQKHHDKLEVCKRGADDNAREIQNMDQRIKAVPESLSSRFQHHTTRIDKVESLVRGAGVQVKQHDVRLRDSEERIGQLEHKAGVTTTNTSSGPHSQENHGVNTGVTQLKLDIKKIQQTQESHKSYLEKTGQALIAHQTNMKTISTTVDNVRAELGRLSTSSASNTGNAGSVDEVRNEIGALTDMHRYMDQISLASKISLEAMFYQLTKELEGRCHPENIEFGLDEDRLFILKKRVLERLSVEDSVQCEFLRLKASQQMFS</sequence>
<evidence type="ECO:0000256" key="2">
    <source>
        <dbReference type="SAM" id="MobiDB-lite"/>
    </source>
</evidence>
<gene>
    <name evidence="3" type="ORF">AWRI4233_LOCUS4553</name>
</gene>
<keyword evidence="4" id="KW-1185">Reference proteome</keyword>
<feature type="region of interest" description="Disordered" evidence="2">
    <location>
        <begin position="1"/>
        <end position="65"/>
    </location>
</feature>
<protein>
    <submittedName>
        <fullName evidence="3">Uncharacterized protein</fullName>
    </submittedName>
</protein>
<comment type="caution">
    <text evidence="3">The sequence shown here is derived from an EMBL/GenBank/DDBJ whole genome shotgun (WGS) entry which is preliminary data.</text>
</comment>
<name>A0A9N8PG67_9PEZI</name>
<dbReference type="Proteomes" id="UP000714618">
    <property type="component" value="Unassembled WGS sequence"/>
</dbReference>
<accession>A0A9N8PG67</accession>
<dbReference type="OrthoDB" id="3912376at2759"/>
<reference evidence="3" key="1">
    <citation type="submission" date="2020-06" db="EMBL/GenBank/DDBJ databases">
        <authorList>
            <person name="Onetto C."/>
        </authorList>
    </citation>
    <scope>NUCLEOTIDE SEQUENCE</scope>
</reference>
<feature type="compositionally biased region" description="Basic residues" evidence="2">
    <location>
        <begin position="1"/>
        <end position="10"/>
    </location>
</feature>
<dbReference type="AlphaFoldDB" id="A0A9N8PG67"/>
<evidence type="ECO:0000313" key="3">
    <source>
        <dbReference type="EMBL" id="CAD0094363.1"/>
    </source>
</evidence>
<evidence type="ECO:0000313" key="4">
    <source>
        <dbReference type="Proteomes" id="UP000714618"/>
    </source>
</evidence>
<dbReference type="EMBL" id="CAIJEO010000006">
    <property type="protein sequence ID" value="CAD0094363.1"/>
    <property type="molecule type" value="Genomic_DNA"/>
</dbReference>
<organism evidence="3 4">
    <name type="scientific">Aureobasidium mustum</name>
    <dbReference type="NCBI Taxonomy" id="2773714"/>
    <lineage>
        <taxon>Eukaryota</taxon>
        <taxon>Fungi</taxon>
        <taxon>Dikarya</taxon>
        <taxon>Ascomycota</taxon>
        <taxon>Pezizomycotina</taxon>
        <taxon>Dothideomycetes</taxon>
        <taxon>Dothideomycetidae</taxon>
        <taxon>Dothideales</taxon>
        <taxon>Saccotheciaceae</taxon>
        <taxon>Aureobasidium</taxon>
    </lineage>
</organism>